<organism evidence="1 2">
    <name type="scientific">Vigna mungo</name>
    <name type="common">Black gram</name>
    <name type="synonym">Phaseolus mungo</name>
    <dbReference type="NCBI Taxonomy" id="3915"/>
    <lineage>
        <taxon>Eukaryota</taxon>
        <taxon>Viridiplantae</taxon>
        <taxon>Streptophyta</taxon>
        <taxon>Embryophyta</taxon>
        <taxon>Tracheophyta</taxon>
        <taxon>Spermatophyta</taxon>
        <taxon>Magnoliopsida</taxon>
        <taxon>eudicotyledons</taxon>
        <taxon>Gunneridae</taxon>
        <taxon>Pentapetalae</taxon>
        <taxon>rosids</taxon>
        <taxon>fabids</taxon>
        <taxon>Fabales</taxon>
        <taxon>Fabaceae</taxon>
        <taxon>Papilionoideae</taxon>
        <taxon>50 kb inversion clade</taxon>
        <taxon>NPAAA clade</taxon>
        <taxon>indigoferoid/millettioid clade</taxon>
        <taxon>Phaseoleae</taxon>
        <taxon>Vigna</taxon>
    </lineage>
</organism>
<proteinExistence type="predicted"/>
<dbReference type="EMBL" id="CP144695">
    <property type="protein sequence ID" value="WVZ07982.1"/>
    <property type="molecule type" value="Genomic_DNA"/>
</dbReference>
<gene>
    <name evidence="1" type="ORF">V8G54_021328</name>
</gene>
<evidence type="ECO:0000313" key="2">
    <source>
        <dbReference type="Proteomes" id="UP001374535"/>
    </source>
</evidence>
<protein>
    <submittedName>
        <fullName evidence="1">Uncharacterized protein</fullName>
    </submittedName>
</protein>
<name>A0AAQ3RVK9_VIGMU</name>
<accession>A0AAQ3RVK9</accession>
<keyword evidence="2" id="KW-1185">Reference proteome</keyword>
<evidence type="ECO:0000313" key="1">
    <source>
        <dbReference type="EMBL" id="WVZ07982.1"/>
    </source>
</evidence>
<sequence>MVVNLFVLILTSEYRYLSLVAANYSSAVFFGFGIVEQCTKRDNIINLLMSETAEAGKDGANLSLLSKLKKLQLSGNGESQQPLSSLISPSNQFIIQKPLLRLVQASALSSKITVHPDGQITFMGTAIELKDLVSVVAESYLSKSSQKGEKQSMLVPHSNWYKYFDNIDFFKQILIVQSSERLFYLLKNSLL</sequence>
<dbReference type="PANTHER" id="PTHR35095:SF2">
    <property type="entry name" value="PROTEIN, PUTATIVE-RELATED"/>
    <property type="match status" value="1"/>
</dbReference>
<dbReference type="Proteomes" id="UP001374535">
    <property type="component" value="Chromosome 6"/>
</dbReference>
<reference evidence="1 2" key="1">
    <citation type="journal article" date="2023" name="Life. Sci Alliance">
        <title>Evolutionary insights into 3D genome organization and epigenetic landscape of Vigna mungo.</title>
        <authorList>
            <person name="Junaid A."/>
            <person name="Singh B."/>
            <person name="Bhatia S."/>
        </authorList>
    </citation>
    <scope>NUCLEOTIDE SEQUENCE [LARGE SCALE GENOMIC DNA]</scope>
    <source>
        <strain evidence="1">Urdbean</strain>
    </source>
</reference>
<dbReference type="AlphaFoldDB" id="A0AAQ3RVK9"/>
<dbReference type="PANTHER" id="PTHR35095">
    <property type="entry name" value="OS05G0143300 PROTEIN"/>
    <property type="match status" value="1"/>
</dbReference>